<evidence type="ECO:0000256" key="2">
    <source>
        <dbReference type="ARBA" id="ARBA00022475"/>
    </source>
</evidence>
<keyword evidence="11" id="KW-1185">Reference proteome</keyword>
<evidence type="ECO:0000313" key="10">
    <source>
        <dbReference type="EMBL" id="MCW0399505.1"/>
    </source>
</evidence>
<evidence type="ECO:0000256" key="1">
    <source>
        <dbReference type="ARBA" id="ARBA00004651"/>
    </source>
</evidence>
<feature type="domain" description="ABC3 transporter permease C-terminal" evidence="8">
    <location>
        <begin position="310"/>
        <end position="419"/>
    </location>
</feature>
<evidence type="ECO:0000256" key="3">
    <source>
        <dbReference type="ARBA" id="ARBA00022692"/>
    </source>
</evidence>
<name>A0ABT3DWY9_9XANT</name>
<evidence type="ECO:0000256" key="6">
    <source>
        <dbReference type="ARBA" id="ARBA00038076"/>
    </source>
</evidence>
<keyword evidence="2" id="KW-1003">Cell membrane</keyword>
<keyword evidence="4 7" id="KW-1133">Transmembrane helix</keyword>
<accession>A0ABT3DWY9</accession>
<dbReference type="PANTHER" id="PTHR30572:SF4">
    <property type="entry name" value="ABC TRANSPORTER PERMEASE YTRF"/>
    <property type="match status" value="1"/>
</dbReference>
<evidence type="ECO:0000259" key="8">
    <source>
        <dbReference type="Pfam" id="PF02687"/>
    </source>
</evidence>
<dbReference type="InterPro" id="IPR003838">
    <property type="entry name" value="ABC3_permease_C"/>
</dbReference>
<protein>
    <recommendedName>
        <fullName evidence="12">ABC transporter permease</fullName>
    </recommendedName>
</protein>
<evidence type="ECO:0000256" key="7">
    <source>
        <dbReference type="SAM" id="Phobius"/>
    </source>
</evidence>
<dbReference type="PANTHER" id="PTHR30572">
    <property type="entry name" value="MEMBRANE COMPONENT OF TRANSPORTER-RELATED"/>
    <property type="match status" value="1"/>
</dbReference>
<feature type="transmembrane region" description="Helical" evidence="7">
    <location>
        <begin position="358"/>
        <end position="379"/>
    </location>
</feature>
<evidence type="ECO:0000256" key="5">
    <source>
        <dbReference type="ARBA" id="ARBA00023136"/>
    </source>
</evidence>
<sequence>MPDRPGGAGAARPLNVAAMALGPMLSTLSRHRTAATLIVLEIALACAIVCNALFLIGNRIATLRSASGVAEAELVTIALGGIGRQVDAAARTREDLAALRALPGVRNATVVNQIPFGDAAWNVGLNLTPDQEWPTLNAAQYKAEDATLRTLGLRLIAGRDFRADEYLDLDALRNDERLRNAGGAVILNRAAAEKMFPGQNALGRTVYRGTVPAQVVGIVDALARPNPDLVGPAQAPYALLIPLRMPYTDGLYVLRVRDPAQRQAVLAAATAALMQVDSSRLVLDQQTYSEIRDAYFQGDRTMVWLLGAVCVALLVVTALGIVGLASFWVQQRTRQIGIRRALGATRNQILRDFQAENFLLTSAGIALGMLLAYAINQWLMGRYELPRLPLSYLPLGAATLWLLGQCAVLAPARRAAAVPPAVATRSL</sequence>
<evidence type="ECO:0008006" key="12">
    <source>
        <dbReference type="Google" id="ProtNLM"/>
    </source>
</evidence>
<evidence type="ECO:0000313" key="11">
    <source>
        <dbReference type="Proteomes" id="UP001320843"/>
    </source>
</evidence>
<keyword evidence="5 7" id="KW-0472">Membrane</keyword>
<reference evidence="10 11" key="1">
    <citation type="submission" date="2022-06" db="EMBL/GenBank/DDBJ databases">
        <title>Dynamics of rice microbiomes reveals core vertical transmitted seed endophytes.</title>
        <authorList>
            <person name="Liao K."/>
            <person name="Zhang X."/>
        </authorList>
    </citation>
    <scope>NUCLEOTIDE SEQUENCE [LARGE SCALE GENOMIC DNA]</scope>
    <source>
        <strain evidence="10 11">YT10-10-1</strain>
    </source>
</reference>
<feature type="domain" description="MacB-like periplasmic core" evidence="9">
    <location>
        <begin position="53"/>
        <end position="271"/>
    </location>
</feature>
<evidence type="ECO:0000256" key="4">
    <source>
        <dbReference type="ARBA" id="ARBA00022989"/>
    </source>
</evidence>
<organism evidence="10 11">
    <name type="scientific">Xanthomonas sacchari</name>
    <dbReference type="NCBI Taxonomy" id="56458"/>
    <lineage>
        <taxon>Bacteria</taxon>
        <taxon>Pseudomonadati</taxon>
        <taxon>Pseudomonadota</taxon>
        <taxon>Gammaproteobacteria</taxon>
        <taxon>Lysobacterales</taxon>
        <taxon>Lysobacteraceae</taxon>
        <taxon>Xanthomonas</taxon>
    </lineage>
</organism>
<dbReference type="Pfam" id="PF02687">
    <property type="entry name" value="FtsX"/>
    <property type="match status" value="1"/>
</dbReference>
<dbReference type="InterPro" id="IPR025857">
    <property type="entry name" value="MacB_PCD"/>
</dbReference>
<feature type="transmembrane region" description="Helical" evidence="7">
    <location>
        <begin position="34"/>
        <end position="56"/>
    </location>
</feature>
<feature type="transmembrane region" description="Helical" evidence="7">
    <location>
        <begin position="391"/>
        <end position="410"/>
    </location>
</feature>
<feature type="transmembrane region" description="Helical" evidence="7">
    <location>
        <begin position="303"/>
        <end position="329"/>
    </location>
</feature>
<gene>
    <name evidence="10" type="ORF">NB700_002061</name>
</gene>
<comment type="subcellular location">
    <subcellularLocation>
        <location evidence="1">Cell membrane</location>
        <topology evidence="1">Multi-pass membrane protein</topology>
    </subcellularLocation>
</comment>
<comment type="caution">
    <text evidence="10">The sequence shown here is derived from an EMBL/GenBank/DDBJ whole genome shotgun (WGS) entry which is preliminary data.</text>
</comment>
<evidence type="ECO:0000259" key="9">
    <source>
        <dbReference type="Pfam" id="PF12704"/>
    </source>
</evidence>
<proteinExistence type="inferred from homology"/>
<dbReference type="InterPro" id="IPR050250">
    <property type="entry name" value="Macrolide_Exporter_MacB"/>
</dbReference>
<dbReference type="Pfam" id="PF12704">
    <property type="entry name" value="MacB_PCD"/>
    <property type="match status" value="1"/>
</dbReference>
<keyword evidence="3 7" id="KW-0812">Transmembrane</keyword>
<dbReference type="Proteomes" id="UP001320843">
    <property type="component" value="Unassembled WGS sequence"/>
</dbReference>
<dbReference type="EMBL" id="JANFWR010000012">
    <property type="protein sequence ID" value="MCW0399505.1"/>
    <property type="molecule type" value="Genomic_DNA"/>
</dbReference>
<comment type="similarity">
    <text evidence="6">Belongs to the ABC-4 integral membrane protein family.</text>
</comment>